<accession>A0AA48MCZ7</accession>
<dbReference type="EMBL" id="OY569118">
    <property type="protein sequence ID" value="CAJ1003972.1"/>
    <property type="molecule type" value="Genomic_DNA"/>
</dbReference>
<gene>
    <name evidence="2" type="ORF">BSPP4475_16810</name>
</gene>
<reference evidence="2" key="1">
    <citation type="submission" date="2023-07" db="EMBL/GenBank/DDBJ databases">
        <authorList>
            <person name="Ivanov I."/>
            <person name="Teneva D."/>
            <person name="Stoikov I."/>
        </authorList>
    </citation>
    <scope>NUCLEOTIDE SEQUENCE</scope>
    <source>
        <strain evidence="2">4475</strain>
    </source>
</reference>
<evidence type="ECO:0000256" key="1">
    <source>
        <dbReference type="SAM" id="SignalP"/>
    </source>
</evidence>
<feature type="signal peptide" evidence="1">
    <location>
        <begin position="1"/>
        <end position="24"/>
    </location>
</feature>
<name>A0AA48MCZ7_9BACL</name>
<keyword evidence="1" id="KW-0732">Signal</keyword>
<sequence>MNLKKALPIFLAFLLMLVSVNAYATQPSKVKYDGETLFRGIIFGQGPVAHLFPEIWTKDLLSKVNQKETKQVIDHLVARMKAKSPSYFAEFERAVYSGDHLKINKAIDKGGQILDQVIKEDERRVKSGKEGYGTGQCVLYVAYAAAAISAAAIYSHIVALNAGGAVTIYLAVAVSKYFWVGDKPNELALQKEMLVNNIVERLATQ</sequence>
<dbReference type="RefSeq" id="WP_304414693.1">
    <property type="nucleotide sequence ID" value="NZ_OY569118.1"/>
</dbReference>
<protein>
    <submittedName>
        <fullName evidence="2">Sporulation delaying protein family toxin</fullName>
    </submittedName>
</protein>
<evidence type="ECO:0000313" key="2">
    <source>
        <dbReference type="EMBL" id="CAJ1003972.1"/>
    </source>
</evidence>
<dbReference type="Pfam" id="PF26137">
    <property type="entry name" value="Toxin_SdpC"/>
    <property type="match status" value="1"/>
</dbReference>
<evidence type="ECO:0000313" key="3">
    <source>
        <dbReference type="Proteomes" id="UP001189619"/>
    </source>
</evidence>
<organism evidence="2 3">
    <name type="scientific">Brevibacillus aydinogluensis</name>
    <dbReference type="NCBI Taxonomy" id="927786"/>
    <lineage>
        <taxon>Bacteria</taxon>
        <taxon>Bacillati</taxon>
        <taxon>Bacillota</taxon>
        <taxon>Bacilli</taxon>
        <taxon>Bacillales</taxon>
        <taxon>Paenibacillaceae</taxon>
        <taxon>Brevibacillus</taxon>
    </lineage>
</organism>
<keyword evidence="3" id="KW-1185">Reference proteome</keyword>
<dbReference type="Proteomes" id="UP001189619">
    <property type="component" value="Chromosome"/>
</dbReference>
<dbReference type="InterPro" id="IPR023888">
    <property type="entry name" value="SdpC-like"/>
</dbReference>
<dbReference type="KEGG" id="bayd:BSPP4475_16810"/>
<dbReference type="NCBIfam" id="TIGR04032">
    <property type="entry name" value="toxin_SdpC"/>
    <property type="match status" value="1"/>
</dbReference>
<dbReference type="AlphaFoldDB" id="A0AA48MCZ7"/>
<proteinExistence type="predicted"/>
<feature type="chain" id="PRO_5041377323" evidence="1">
    <location>
        <begin position="25"/>
        <end position="205"/>
    </location>
</feature>